<dbReference type="Pfam" id="PF15956">
    <property type="entry name" value="DUF4760"/>
    <property type="match status" value="1"/>
</dbReference>
<organism evidence="3 4">
    <name type="scientific">Nonomuraea thailandensis</name>
    <dbReference type="NCBI Taxonomy" id="1188745"/>
    <lineage>
        <taxon>Bacteria</taxon>
        <taxon>Bacillati</taxon>
        <taxon>Actinomycetota</taxon>
        <taxon>Actinomycetes</taxon>
        <taxon>Streptosporangiales</taxon>
        <taxon>Streptosporangiaceae</taxon>
        <taxon>Nonomuraea</taxon>
    </lineage>
</organism>
<evidence type="ECO:0008006" key="5">
    <source>
        <dbReference type="Google" id="ProtNLM"/>
    </source>
</evidence>
<sequence length="210" mass="23761">MDSSLLLNLVALFVSVTAVAISGIFALRQIRTAEHANHIPVVIDLLTEFRSLKFNEDYYYVCNDLCAQHDPRLGISGLPEDAKEAVYSVAYYFQTFASLIAMRVVDKRATMTLLYRRVVQVWGALEPYVLREREIRGTEGAWLFRILESLAGEAKRMPADTLNDFLATAFKTPDARTSRRNGRARSMSRDDNEIREAKPLNVEATDLVDP</sequence>
<keyword evidence="2" id="KW-0472">Membrane</keyword>
<keyword evidence="2" id="KW-1133">Transmembrane helix</keyword>
<evidence type="ECO:0000256" key="1">
    <source>
        <dbReference type="SAM" id="MobiDB-lite"/>
    </source>
</evidence>
<evidence type="ECO:0000313" key="4">
    <source>
        <dbReference type="Proteomes" id="UP001139648"/>
    </source>
</evidence>
<name>A0A9X2GGS4_9ACTN</name>
<keyword evidence="2" id="KW-0812">Transmembrane</keyword>
<feature type="region of interest" description="Disordered" evidence="1">
    <location>
        <begin position="176"/>
        <end position="210"/>
    </location>
</feature>
<feature type="compositionally biased region" description="Basic and acidic residues" evidence="1">
    <location>
        <begin position="187"/>
        <end position="198"/>
    </location>
</feature>
<dbReference type="AlphaFoldDB" id="A0A9X2GGS4"/>
<dbReference type="RefSeq" id="WP_253744509.1">
    <property type="nucleotide sequence ID" value="NZ_BAABKA010000015.1"/>
</dbReference>
<evidence type="ECO:0000313" key="3">
    <source>
        <dbReference type="EMBL" id="MCP2357380.1"/>
    </source>
</evidence>
<accession>A0A9X2GGS4</accession>
<proteinExistence type="predicted"/>
<feature type="transmembrane region" description="Helical" evidence="2">
    <location>
        <begin position="6"/>
        <end position="27"/>
    </location>
</feature>
<dbReference type="Proteomes" id="UP001139648">
    <property type="component" value="Unassembled WGS sequence"/>
</dbReference>
<keyword evidence="4" id="KW-1185">Reference proteome</keyword>
<evidence type="ECO:0000256" key="2">
    <source>
        <dbReference type="SAM" id="Phobius"/>
    </source>
</evidence>
<dbReference type="EMBL" id="JAMZEB010000002">
    <property type="protein sequence ID" value="MCP2357380.1"/>
    <property type="molecule type" value="Genomic_DNA"/>
</dbReference>
<comment type="caution">
    <text evidence="3">The sequence shown here is derived from an EMBL/GenBank/DDBJ whole genome shotgun (WGS) entry which is preliminary data.</text>
</comment>
<dbReference type="InterPro" id="IPR031876">
    <property type="entry name" value="DUF4760"/>
</dbReference>
<reference evidence="3" key="1">
    <citation type="submission" date="2022-06" db="EMBL/GenBank/DDBJ databases">
        <title>Sequencing the genomes of 1000 actinobacteria strains.</title>
        <authorList>
            <person name="Klenk H.-P."/>
        </authorList>
    </citation>
    <scope>NUCLEOTIDE SEQUENCE</scope>
    <source>
        <strain evidence="3">DSM 46694</strain>
    </source>
</reference>
<protein>
    <recommendedName>
        <fullName evidence="5">DUF4760 domain-containing protein</fullName>
    </recommendedName>
</protein>
<gene>
    <name evidence="3" type="ORF">HD597_004400</name>
</gene>